<dbReference type="SUPFAM" id="SSF53041">
    <property type="entry name" value="Resolvase-like"/>
    <property type="match status" value="1"/>
</dbReference>
<protein>
    <recommendedName>
        <fullName evidence="6">Recombinase family protein</fullName>
    </recommendedName>
</protein>
<dbReference type="Pfam" id="PF07508">
    <property type="entry name" value="Recombinase"/>
    <property type="match status" value="1"/>
</dbReference>
<comment type="caution">
    <text evidence="4">The sequence shown here is derived from an EMBL/GenBank/DDBJ whole genome shotgun (WGS) entry which is preliminary data.</text>
</comment>
<evidence type="ECO:0000259" key="3">
    <source>
        <dbReference type="PROSITE" id="PS51737"/>
    </source>
</evidence>
<dbReference type="PANTHER" id="PTHR30461:SF23">
    <property type="entry name" value="DNA RECOMBINASE-RELATED"/>
    <property type="match status" value="1"/>
</dbReference>
<feature type="coiled-coil region" evidence="1">
    <location>
        <begin position="354"/>
        <end position="416"/>
    </location>
</feature>
<dbReference type="InterPro" id="IPR036162">
    <property type="entry name" value="Resolvase-like_N_sf"/>
</dbReference>
<dbReference type="PROSITE" id="PS51736">
    <property type="entry name" value="RECOMBINASES_3"/>
    <property type="match status" value="1"/>
</dbReference>
<dbReference type="InterPro" id="IPR025827">
    <property type="entry name" value="Zn_ribbon_recom_dom"/>
</dbReference>
<evidence type="ECO:0000259" key="2">
    <source>
        <dbReference type="PROSITE" id="PS51736"/>
    </source>
</evidence>
<dbReference type="Gene3D" id="3.90.1750.20">
    <property type="entry name" value="Putative Large Serine Recombinase, Chain B, Domain 2"/>
    <property type="match status" value="1"/>
</dbReference>
<dbReference type="Pfam" id="PF00239">
    <property type="entry name" value="Resolvase"/>
    <property type="match status" value="1"/>
</dbReference>
<name>A0A150K564_HEYCO</name>
<evidence type="ECO:0008006" key="6">
    <source>
        <dbReference type="Google" id="ProtNLM"/>
    </source>
</evidence>
<feature type="domain" description="Resolvase/invertase-type recombinase catalytic" evidence="2">
    <location>
        <begin position="1"/>
        <end position="138"/>
    </location>
</feature>
<dbReference type="PROSITE" id="PS51737">
    <property type="entry name" value="RECOMBINASE_DNA_BIND"/>
    <property type="match status" value="1"/>
</dbReference>
<dbReference type="InterPro" id="IPR006119">
    <property type="entry name" value="Resolv_N"/>
</dbReference>
<dbReference type="GO" id="GO:0003677">
    <property type="term" value="F:DNA binding"/>
    <property type="evidence" value="ECO:0007669"/>
    <property type="project" value="InterPro"/>
</dbReference>
<reference evidence="4 5" key="1">
    <citation type="submission" date="2016-01" db="EMBL/GenBank/DDBJ databases">
        <title>Genome Sequences of Twelve Sporeforming Bacillus Species Isolated from Foods.</title>
        <authorList>
            <person name="Berendsen E.M."/>
            <person name="Wells-Bennik M.H."/>
            <person name="Krawcyk A.O."/>
            <person name="De Jong A."/>
            <person name="Holsappel S."/>
            <person name="Eijlander R.T."/>
            <person name="Kuipers O.P."/>
        </authorList>
    </citation>
    <scope>NUCLEOTIDE SEQUENCE [LARGE SCALE GENOMIC DNA]</scope>
    <source>
        <strain evidence="4 5">B4098</strain>
    </source>
</reference>
<dbReference type="SMART" id="SM00857">
    <property type="entry name" value="Resolvase"/>
    <property type="match status" value="1"/>
</dbReference>
<dbReference type="InterPro" id="IPR011109">
    <property type="entry name" value="DNA_bind_recombinase_dom"/>
</dbReference>
<dbReference type="Gene3D" id="3.40.50.1390">
    <property type="entry name" value="Resolvase, N-terminal catalytic domain"/>
    <property type="match status" value="1"/>
</dbReference>
<dbReference type="PANTHER" id="PTHR30461">
    <property type="entry name" value="DNA-INVERTASE FROM LAMBDOID PROPHAGE"/>
    <property type="match status" value="1"/>
</dbReference>
<gene>
    <name evidence="4" type="ORF">B4098_3418</name>
</gene>
<evidence type="ECO:0000313" key="5">
    <source>
        <dbReference type="Proteomes" id="UP000075288"/>
    </source>
</evidence>
<organism evidence="4 5">
    <name type="scientific">Heyndrickxia coagulans</name>
    <name type="common">Weizmannia coagulans</name>
    <dbReference type="NCBI Taxonomy" id="1398"/>
    <lineage>
        <taxon>Bacteria</taxon>
        <taxon>Bacillati</taxon>
        <taxon>Bacillota</taxon>
        <taxon>Bacilli</taxon>
        <taxon>Bacillales</taxon>
        <taxon>Bacillaceae</taxon>
        <taxon>Heyndrickxia</taxon>
    </lineage>
</organism>
<keyword evidence="1" id="KW-0175">Coiled coil</keyword>
<accession>A0A150K564</accession>
<evidence type="ECO:0000313" key="4">
    <source>
        <dbReference type="EMBL" id="KYC64725.1"/>
    </source>
</evidence>
<dbReference type="InterPro" id="IPR050639">
    <property type="entry name" value="SSR_resolvase"/>
</dbReference>
<dbReference type="CDD" id="cd00338">
    <property type="entry name" value="Ser_Recombinase"/>
    <property type="match status" value="1"/>
</dbReference>
<dbReference type="AlphaFoldDB" id="A0A150K564"/>
<proteinExistence type="predicted"/>
<feature type="domain" description="Recombinase" evidence="3">
    <location>
        <begin position="146"/>
        <end position="257"/>
    </location>
</feature>
<dbReference type="EMBL" id="LQYG01000024">
    <property type="protein sequence ID" value="KYC64725.1"/>
    <property type="molecule type" value="Genomic_DNA"/>
</dbReference>
<dbReference type="Pfam" id="PF13408">
    <property type="entry name" value="Zn_ribbon_recom"/>
    <property type="match status" value="1"/>
</dbReference>
<dbReference type="GO" id="GO:0000150">
    <property type="term" value="F:DNA strand exchange activity"/>
    <property type="evidence" value="ECO:0007669"/>
    <property type="project" value="InterPro"/>
</dbReference>
<dbReference type="PATRIC" id="fig|1398.26.peg.1852"/>
<dbReference type="InterPro" id="IPR038109">
    <property type="entry name" value="DNA_bind_recomb_sf"/>
</dbReference>
<dbReference type="Proteomes" id="UP000075288">
    <property type="component" value="Unassembled WGS sequence"/>
</dbReference>
<evidence type="ECO:0000256" key="1">
    <source>
        <dbReference type="SAM" id="Coils"/>
    </source>
</evidence>
<sequence>MEQAKEGYSIRAQLNRLKAFAMSQDWTVAKQYVDEGQSAKDMNRPNLQEMLKDVEKELFDVVLVYRLDRLTRSVLDLHEMLNFFDQHNVKFKSATEVYDTTTATGRLFITIVAAMAQWERENTAERISFGMEQKAREGKWVVSMAPYGYKRNGDNLEIVEEEAAIVQKIYEMYLTGKYGALKIARYLNRSGIKKRGHGWGLNSVSYILRNPIYTGTMRYNYRVNKENYFEVEDAVPAIISKQDFNVAQKILNRRTYDHPKKATSPYIFTSVLRCARCGGKMRGHMSVQRKTGKAYYAYSYHCVNKNKGLCDLPGISQNFLEIQFTKLIKDINVKNELASGAVDQLQTDNNPEQIAALKKELQEIEKRKTKWQYAWANEMISDEEFKKRSDEEKARTDEIEEALKNLQLKSENKESREMLAQTLRDLQANWSELDVMEKKMFVNTIVDTMTVDKKDFKRIPESVAITDISFL</sequence>